<feature type="active site" evidence="4">
    <location>
        <position position="138"/>
    </location>
</feature>
<dbReference type="InterPro" id="IPR050188">
    <property type="entry name" value="RluA_PseudoU_synthase"/>
</dbReference>
<organism evidence="8 9">
    <name type="scientific">Peptostreptococcus porci</name>
    <dbReference type="NCBI Taxonomy" id="2652282"/>
    <lineage>
        <taxon>Bacteria</taxon>
        <taxon>Bacillati</taxon>
        <taxon>Bacillota</taxon>
        <taxon>Clostridia</taxon>
        <taxon>Peptostreptococcales</taxon>
        <taxon>Peptostreptococcaceae</taxon>
        <taxon>Peptostreptococcus</taxon>
    </lineage>
</organism>
<dbReference type="AlphaFoldDB" id="A0A6N7XHW7"/>
<keyword evidence="3 6" id="KW-0413">Isomerase</keyword>
<dbReference type="PANTHER" id="PTHR21600">
    <property type="entry name" value="MITOCHONDRIAL RNA PSEUDOURIDINE SYNTHASE"/>
    <property type="match status" value="1"/>
</dbReference>
<comment type="caution">
    <text evidence="8">The sequence shown here is derived from an EMBL/GenBank/DDBJ whole genome shotgun (WGS) entry which is preliminary data.</text>
</comment>
<feature type="domain" description="Pseudouridine synthase RsuA/RluA-like" evidence="7">
    <location>
        <begin position="91"/>
        <end position="242"/>
    </location>
</feature>
<evidence type="ECO:0000256" key="5">
    <source>
        <dbReference type="PROSITE-ProRule" id="PRU00182"/>
    </source>
</evidence>
<evidence type="ECO:0000256" key="3">
    <source>
        <dbReference type="ARBA" id="ARBA00023235"/>
    </source>
</evidence>
<dbReference type="Proteomes" id="UP000440713">
    <property type="component" value="Unassembled WGS sequence"/>
</dbReference>
<dbReference type="GO" id="GO:0140098">
    <property type="term" value="F:catalytic activity, acting on RNA"/>
    <property type="evidence" value="ECO:0007669"/>
    <property type="project" value="UniProtKB-ARBA"/>
</dbReference>
<dbReference type="NCBIfam" id="TIGR00005">
    <property type="entry name" value="rluA_subfam"/>
    <property type="match status" value="1"/>
</dbReference>
<comment type="similarity">
    <text evidence="2 6">Belongs to the pseudouridine synthase RluA family.</text>
</comment>
<dbReference type="InterPro" id="IPR006225">
    <property type="entry name" value="PsdUridine_synth_RluC/D"/>
</dbReference>
<dbReference type="Gene3D" id="3.30.2350.10">
    <property type="entry name" value="Pseudouridine synthase"/>
    <property type="match status" value="1"/>
</dbReference>
<evidence type="ECO:0000256" key="1">
    <source>
        <dbReference type="ARBA" id="ARBA00000073"/>
    </source>
</evidence>
<evidence type="ECO:0000259" key="7">
    <source>
        <dbReference type="Pfam" id="PF00849"/>
    </source>
</evidence>
<protein>
    <recommendedName>
        <fullName evidence="6">Pseudouridine synthase</fullName>
        <ecNumber evidence="6">5.4.99.-</ecNumber>
    </recommendedName>
</protein>
<evidence type="ECO:0000256" key="4">
    <source>
        <dbReference type="PIRSR" id="PIRSR606225-1"/>
    </source>
</evidence>
<dbReference type="PROSITE" id="PS50889">
    <property type="entry name" value="S4"/>
    <property type="match status" value="1"/>
</dbReference>
<keyword evidence="9" id="KW-1185">Reference proteome</keyword>
<evidence type="ECO:0000256" key="2">
    <source>
        <dbReference type="ARBA" id="ARBA00010876"/>
    </source>
</evidence>
<dbReference type="PANTHER" id="PTHR21600:SF44">
    <property type="entry name" value="RIBOSOMAL LARGE SUBUNIT PSEUDOURIDINE SYNTHASE D"/>
    <property type="match status" value="1"/>
</dbReference>
<gene>
    <name evidence="8" type="ORF">FYJ71_09675</name>
</gene>
<dbReference type="SUPFAM" id="SSF55120">
    <property type="entry name" value="Pseudouridine synthase"/>
    <property type="match status" value="1"/>
</dbReference>
<dbReference type="GO" id="GO:0009982">
    <property type="term" value="F:pseudouridine synthase activity"/>
    <property type="evidence" value="ECO:0007669"/>
    <property type="project" value="InterPro"/>
</dbReference>
<dbReference type="GO" id="GO:0000455">
    <property type="term" value="P:enzyme-directed rRNA pseudouridine synthesis"/>
    <property type="evidence" value="ECO:0007669"/>
    <property type="project" value="TreeGrafter"/>
</dbReference>
<dbReference type="InterPro" id="IPR006224">
    <property type="entry name" value="PsdUridine_synth_RluA-like_CS"/>
</dbReference>
<proteinExistence type="inferred from homology"/>
<dbReference type="Pfam" id="PF00849">
    <property type="entry name" value="PseudoU_synth_2"/>
    <property type="match status" value="1"/>
</dbReference>
<dbReference type="RefSeq" id="WP_154538665.1">
    <property type="nucleotide sequence ID" value="NZ_VUNE01000005.1"/>
</dbReference>
<comment type="function">
    <text evidence="6">Responsible for synthesis of pseudouridine from uracil.</text>
</comment>
<dbReference type="InterPro" id="IPR006145">
    <property type="entry name" value="PsdUridine_synth_RsuA/RluA"/>
</dbReference>
<name>A0A6N7XHW7_9FIRM</name>
<evidence type="ECO:0000313" key="8">
    <source>
        <dbReference type="EMBL" id="MST63203.1"/>
    </source>
</evidence>
<keyword evidence="5" id="KW-0694">RNA-binding</keyword>
<comment type="catalytic activity">
    <reaction evidence="1 6">
        <text>a uridine in RNA = a pseudouridine in RNA</text>
        <dbReference type="Rhea" id="RHEA:48348"/>
        <dbReference type="Rhea" id="RHEA-COMP:12068"/>
        <dbReference type="Rhea" id="RHEA-COMP:12069"/>
        <dbReference type="ChEBI" id="CHEBI:65314"/>
        <dbReference type="ChEBI" id="CHEBI:65315"/>
    </reaction>
</comment>
<dbReference type="PROSITE" id="PS01129">
    <property type="entry name" value="PSI_RLU"/>
    <property type="match status" value="1"/>
</dbReference>
<sequence>MFTKENQKWNKFVISIDEDCKLKDFLIDEMSFSIRSISRMKREKNIFINGKVSKPTAEVKKGDILEIVLNEDGSQFIPQNLGVRCLYNDEDLLIFDKPPFMVVHPTKSHRESTLANHVSYFIDTLDEKFKIRFVNRLDMNTSGIVIVAKNAYAHHKLSKDMETNDISKNYLAIVEGVIEKDRDTIDLPIYRETEDSITRVVDSRGQRAITHYEVLERYKNHTLVKLKIDTGRTHQIRVHLSSISKGIVGDELYGVVDEDLIGRQALHACKIEFNQPRSCDRILVESELPEDFIQLIDKLKYL</sequence>
<evidence type="ECO:0000313" key="9">
    <source>
        <dbReference type="Proteomes" id="UP000440713"/>
    </source>
</evidence>
<dbReference type="GO" id="GO:0003723">
    <property type="term" value="F:RNA binding"/>
    <property type="evidence" value="ECO:0007669"/>
    <property type="project" value="UniProtKB-KW"/>
</dbReference>
<dbReference type="InterPro" id="IPR020103">
    <property type="entry name" value="PsdUridine_synth_cat_dom_sf"/>
</dbReference>
<dbReference type="CDD" id="cd02869">
    <property type="entry name" value="PseudoU_synth_RluA_like"/>
    <property type="match status" value="1"/>
</dbReference>
<dbReference type="EMBL" id="VUNE01000005">
    <property type="protein sequence ID" value="MST63203.1"/>
    <property type="molecule type" value="Genomic_DNA"/>
</dbReference>
<dbReference type="EC" id="5.4.99.-" evidence="6"/>
<reference evidence="8 9" key="1">
    <citation type="submission" date="2019-08" db="EMBL/GenBank/DDBJ databases">
        <title>In-depth cultivation of the pig gut microbiome towards novel bacterial diversity and tailored functional studies.</title>
        <authorList>
            <person name="Wylensek D."/>
            <person name="Hitch T.C.A."/>
            <person name="Clavel T."/>
        </authorList>
    </citation>
    <scope>NUCLEOTIDE SEQUENCE [LARGE SCALE GENOMIC DNA]</scope>
    <source>
        <strain evidence="8 9">WCA-SAB-591-4A-A</strain>
    </source>
</reference>
<accession>A0A6N7XHW7</accession>
<evidence type="ECO:0000256" key="6">
    <source>
        <dbReference type="RuleBase" id="RU362028"/>
    </source>
</evidence>